<feature type="domain" description="RING-type" evidence="6">
    <location>
        <begin position="55"/>
        <end position="90"/>
    </location>
</feature>
<gene>
    <name evidence="7" type="ORF">TAV2_LOCUS25090</name>
</gene>
<feature type="chain" id="PRO_5043807157" description="RING-type domain-containing protein" evidence="5">
    <location>
        <begin position="20"/>
        <end position="267"/>
    </location>
</feature>
<dbReference type="PROSITE" id="PS50089">
    <property type="entry name" value="ZF_RING_2"/>
    <property type="match status" value="1"/>
</dbReference>
<dbReference type="AlphaFoldDB" id="A0AAU9T631"/>
<dbReference type="InterPro" id="IPR049548">
    <property type="entry name" value="Sina-like_RING"/>
</dbReference>
<dbReference type="SUPFAM" id="SSF57850">
    <property type="entry name" value="RING/U-box"/>
    <property type="match status" value="1"/>
</dbReference>
<evidence type="ECO:0000256" key="5">
    <source>
        <dbReference type="SAM" id="SignalP"/>
    </source>
</evidence>
<dbReference type="InterPro" id="IPR001841">
    <property type="entry name" value="Znf_RING"/>
</dbReference>
<reference evidence="7 8" key="1">
    <citation type="submission" date="2022-03" db="EMBL/GenBank/DDBJ databases">
        <authorList>
            <person name="Nunn A."/>
            <person name="Chopra R."/>
            <person name="Nunn A."/>
            <person name="Contreras Garrido A."/>
        </authorList>
    </citation>
    <scope>NUCLEOTIDE SEQUENCE [LARGE SCALE GENOMIC DNA]</scope>
</reference>
<proteinExistence type="predicted"/>
<evidence type="ECO:0000256" key="1">
    <source>
        <dbReference type="ARBA" id="ARBA00022723"/>
    </source>
</evidence>
<dbReference type="SUPFAM" id="SSF49599">
    <property type="entry name" value="TRAF domain-like"/>
    <property type="match status" value="1"/>
</dbReference>
<keyword evidence="2 4" id="KW-0863">Zinc-finger</keyword>
<dbReference type="Gene3D" id="3.30.40.10">
    <property type="entry name" value="Zinc/RING finger domain, C3HC4 (zinc finger)"/>
    <property type="match status" value="1"/>
</dbReference>
<dbReference type="PANTHER" id="PTHR46632:SF3">
    <property type="entry name" value="E3 UBIQUITIN-PROTEIN LIGASE SINA-LIKE 7-RELATED"/>
    <property type="match status" value="1"/>
</dbReference>
<evidence type="ECO:0000259" key="6">
    <source>
        <dbReference type="PROSITE" id="PS50089"/>
    </source>
</evidence>
<dbReference type="GO" id="GO:0008270">
    <property type="term" value="F:zinc ion binding"/>
    <property type="evidence" value="ECO:0007669"/>
    <property type="project" value="UniProtKB-KW"/>
</dbReference>
<keyword evidence="3" id="KW-0862">Zinc</keyword>
<evidence type="ECO:0000256" key="3">
    <source>
        <dbReference type="ARBA" id="ARBA00022833"/>
    </source>
</evidence>
<dbReference type="CDD" id="cd16571">
    <property type="entry name" value="RING-HC_SIAHs"/>
    <property type="match status" value="1"/>
</dbReference>
<feature type="signal peptide" evidence="5">
    <location>
        <begin position="1"/>
        <end position="19"/>
    </location>
</feature>
<dbReference type="PANTHER" id="PTHR46632">
    <property type="entry name" value="E3 UBIQUITIN-PROTEIN LIGASE SINA-LIKE 4"/>
    <property type="match status" value="1"/>
</dbReference>
<keyword evidence="8" id="KW-1185">Reference proteome</keyword>
<keyword evidence="5" id="KW-0732">Signal</keyword>
<dbReference type="InterPro" id="IPR013083">
    <property type="entry name" value="Znf_RING/FYVE/PHD"/>
</dbReference>
<evidence type="ECO:0000313" key="8">
    <source>
        <dbReference type="Proteomes" id="UP000836841"/>
    </source>
</evidence>
<evidence type="ECO:0000256" key="2">
    <source>
        <dbReference type="ARBA" id="ARBA00022771"/>
    </source>
</evidence>
<organism evidence="7 8">
    <name type="scientific">Thlaspi arvense</name>
    <name type="common">Field penny-cress</name>
    <dbReference type="NCBI Taxonomy" id="13288"/>
    <lineage>
        <taxon>Eukaryota</taxon>
        <taxon>Viridiplantae</taxon>
        <taxon>Streptophyta</taxon>
        <taxon>Embryophyta</taxon>
        <taxon>Tracheophyta</taxon>
        <taxon>Spermatophyta</taxon>
        <taxon>Magnoliopsida</taxon>
        <taxon>eudicotyledons</taxon>
        <taxon>Gunneridae</taxon>
        <taxon>Pentapetalae</taxon>
        <taxon>rosids</taxon>
        <taxon>malvids</taxon>
        <taxon>Brassicales</taxon>
        <taxon>Brassicaceae</taxon>
        <taxon>Thlaspideae</taxon>
        <taxon>Thlaspi</taxon>
    </lineage>
</organism>
<protein>
    <recommendedName>
        <fullName evidence="6">RING-type domain-containing protein</fullName>
    </recommendedName>
</protein>
<dbReference type="EMBL" id="OU466863">
    <property type="protein sequence ID" value="CAH2079674.1"/>
    <property type="molecule type" value="Genomic_DNA"/>
</dbReference>
<sequence>MLYSLLPLLFLCSSNVSLPFLINVPVMIKVDFQKLVMREAKKRSLMLLDPDVIDCPICFEQLKIPVFQCDNEHLACSSCCLKLSGKCPSCALPIGNNRCRAMETVLESIFVCAFSQCSFPAQDCDYAGSYMEMWVHYSIHLESVMQIYEDITLNFGISFTAELNMSDKVVRMGKYPMGLLFVVQRFKEPCGVYVTVSCIAPSSPAVGKFSYVISYTVEGHTITYESPEVKRVLEVSFQTPQESFMLIPNSFLRGELLKLMVCIKRLN</sequence>
<evidence type="ECO:0000256" key="4">
    <source>
        <dbReference type="PROSITE-ProRule" id="PRU00175"/>
    </source>
</evidence>
<dbReference type="InterPro" id="IPR044286">
    <property type="entry name" value="SINL_plant"/>
</dbReference>
<dbReference type="Pfam" id="PF21362">
    <property type="entry name" value="Sina_RING"/>
    <property type="match status" value="1"/>
</dbReference>
<evidence type="ECO:0000313" key="7">
    <source>
        <dbReference type="EMBL" id="CAH2079674.1"/>
    </source>
</evidence>
<name>A0AAU9T631_THLAR</name>
<keyword evidence="1" id="KW-0479">Metal-binding</keyword>
<dbReference type="Proteomes" id="UP000836841">
    <property type="component" value="Chromosome 7"/>
</dbReference>
<accession>A0AAU9T631</accession>